<feature type="compositionally biased region" description="Polar residues" evidence="1">
    <location>
        <begin position="695"/>
        <end position="707"/>
    </location>
</feature>
<proteinExistence type="predicted"/>
<feature type="region of interest" description="Disordered" evidence="1">
    <location>
        <begin position="353"/>
        <end position="378"/>
    </location>
</feature>
<dbReference type="PANTHER" id="PTHR30441:SF8">
    <property type="entry name" value="DUF748 DOMAIN-CONTAINING PROTEIN"/>
    <property type="match status" value="1"/>
</dbReference>
<organism evidence="3 4">
    <name type="scientific">Endozoicomonas montiporae</name>
    <dbReference type="NCBI Taxonomy" id="1027273"/>
    <lineage>
        <taxon>Bacteria</taxon>
        <taxon>Pseudomonadati</taxon>
        <taxon>Pseudomonadota</taxon>
        <taxon>Gammaproteobacteria</taxon>
        <taxon>Oceanospirillales</taxon>
        <taxon>Endozoicomonadaceae</taxon>
        <taxon>Endozoicomonas</taxon>
    </lineage>
</organism>
<feature type="region of interest" description="Disordered" evidence="1">
    <location>
        <begin position="1027"/>
        <end position="1048"/>
    </location>
</feature>
<feature type="region of interest" description="Disordered" evidence="1">
    <location>
        <begin position="686"/>
        <end position="710"/>
    </location>
</feature>
<keyword evidence="4" id="KW-1185">Reference proteome</keyword>
<evidence type="ECO:0000313" key="3">
    <source>
        <dbReference type="EMBL" id="KEQ15614.1"/>
    </source>
</evidence>
<feature type="compositionally biased region" description="Polar residues" evidence="1">
    <location>
        <begin position="363"/>
        <end position="372"/>
    </location>
</feature>
<dbReference type="Proteomes" id="UP000028006">
    <property type="component" value="Unassembled WGS sequence"/>
</dbReference>
<evidence type="ECO:0000259" key="2">
    <source>
        <dbReference type="Pfam" id="PF05170"/>
    </source>
</evidence>
<dbReference type="eggNOG" id="COG2982">
    <property type="taxonomic scope" value="Bacteria"/>
</dbReference>
<feature type="domain" description="AsmA" evidence="2">
    <location>
        <begin position="12"/>
        <end position="191"/>
    </location>
</feature>
<dbReference type="EMBL" id="JOKG01000001">
    <property type="protein sequence ID" value="KEQ15614.1"/>
    <property type="molecule type" value="Genomic_DNA"/>
</dbReference>
<feature type="compositionally biased region" description="Acidic residues" evidence="1">
    <location>
        <begin position="1029"/>
        <end position="1048"/>
    </location>
</feature>
<accession>A0A081NAZ1</accession>
<evidence type="ECO:0000256" key="1">
    <source>
        <dbReference type="SAM" id="MobiDB-lite"/>
    </source>
</evidence>
<dbReference type="PANTHER" id="PTHR30441">
    <property type="entry name" value="DUF748 DOMAIN-CONTAINING PROTEIN"/>
    <property type="match status" value="1"/>
</dbReference>
<name>A0A081NAZ1_9GAMM</name>
<dbReference type="GO" id="GO:0090313">
    <property type="term" value="P:regulation of protein targeting to membrane"/>
    <property type="evidence" value="ECO:0007669"/>
    <property type="project" value="TreeGrafter"/>
</dbReference>
<feature type="region of interest" description="Disordered" evidence="1">
    <location>
        <begin position="133"/>
        <end position="162"/>
    </location>
</feature>
<dbReference type="InterPro" id="IPR052894">
    <property type="entry name" value="AsmA-related"/>
</dbReference>
<gene>
    <name evidence="3" type="ORF">GZ77_03180</name>
</gene>
<feature type="compositionally biased region" description="Low complexity" evidence="1">
    <location>
        <begin position="145"/>
        <end position="162"/>
    </location>
</feature>
<comment type="caution">
    <text evidence="3">The sequence shown here is derived from an EMBL/GenBank/DDBJ whole genome shotgun (WGS) entry which is preliminary data.</text>
</comment>
<dbReference type="Pfam" id="PF05170">
    <property type="entry name" value="AsmA"/>
    <property type="match status" value="2"/>
</dbReference>
<sequence>MLDWLVNILIKFTKRFLAVIAVLLLLLLFFLTIGFRVDLSPWRDTILGVANNALPYHLALEGDIEARVSLRPSVKITNARLAPRSNPEASMVDVGLISAKIGVLPLLRNTVDIDHILAENVAVRLERSEQGKANWEIDSTEPDKNSSANDSPASSSGSSGLPSGFELKIDQQVAVKNLSFVYDDQQDDIQFDGRMDDLVLSADDADNLVFHAEGEMQGVGWAVNAKTALSQHLKGQAGNIELQAMLDDARLSIQGEFNLAKKQDSQFQLEIRAPTAPVLETFAGSEVARMAPISVDSRVTMNPAALLLNDINIELAESDLSGQLEVRRGKPPRLSGSLSMNQLNFTPWLEQADTTEDDPEVQEPNTATASQDSEPEEEVLPLNQLVNNWLNSAVVNLDVEIGETIGLPVSVSDTHITVEMADGQLKAPVSVVIEGINLSGHWETTASERRIRTEAALSAQQANIGPLMAWLMEAPAKGEVDAFSLNVHSRGRSVARLIRNARLELAMENGRLLVNDNEDWRVRTANASMGLTKNTEVSVDADLLSIPVDITMQADPLIAIRRGKDWHLDLQVNSPAFTASAKGFVAESGFGENSQFAIEMNATHLGDLSRWLGVKPDVKEPMRFRGSLHNQRASLGIALSQLVIGESTGKLDIDWIRKEEGGLAKIVARLPRLNVDQLVTLFPEGKEFPEGEAPSTGQATGQKSNDTPSEDGFKLDVPLLADEIYIADADIDFRMDSLFVAGQTLSDLKFSGYIRDGRLKPSPLSAIYAGSYFYGDLALDLRHQTIASDFNLNVDRPDFGRMMSELGVIDDVDVTLDKARFNLKLRGETIAELIRTVELQAALDGGLLRLNNGNGEVSDVLLNAGTITARPNLRTTLKMDGELKNLPVTFEVSFNPLNRLLTNPKNVNMQLSAHINDMTFMSYAMVNLPIERRTARLGLIFKTPSLTRLNPLLDVDMPPYGPVGVNGRLGMKPTGFEIAQSKITVGDSELTGKIELKTESKPELDIQLTASSIQLNDFRTGDWKAWSSEDNEEETVAETPAENDEEEPSLLSAEILHRLNMNFRLDVDEVLSGDDHLGEGQLYLKLQEGDLSLNPLYIALPGGEINAHGHLRAQEDGFAIGLKADIDRLDYGVLARRIDPYTKMQGDISFRMDIETVAQTPEDLFSHAKGDFGFAVWPRDFEAGIIDLWAVGLATAVLPRLGPSDPSQLNCAVGTFQLEDGQMKDNVLMLDTSKMQVLGHSDIDFTHEKINLVLVPRAKTAQIFGLSLPVMVSGSFNDFGFGIPSGELIVTTIRFLTSPVVAPLRWLLEQPLEENGSHLCTQMYNESVKPPLK</sequence>
<reference evidence="3 4" key="1">
    <citation type="submission" date="2014-06" db="EMBL/GenBank/DDBJ databases">
        <title>Whole Genome Sequences of Three Symbiotic Endozoicomonas Bacteria.</title>
        <authorList>
            <person name="Neave M.J."/>
            <person name="Apprill A."/>
            <person name="Voolstra C.R."/>
        </authorList>
    </citation>
    <scope>NUCLEOTIDE SEQUENCE [LARGE SCALE GENOMIC DNA]</scope>
    <source>
        <strain evidence="3 4">LMG 24815</strain>
    </source>
</reference>
<feature type="domain" description="AsmA" evidence="2">
    <location>
        <begin position="986"/>
        <end position="1174"/>
    </location>
</feature>
<protein>
    <recommendedName>
        <fullName evidence="2">AsmA domain-containing protein</fullName>
    </recommendedName>
</protein>
<dbReference type="InterPro" id="IPR007844">
    <property type="entry name" value="AsmA"/>
</dbReference>
<dbReference type="GO" id="GO:0005886">
    <property type="term" value="C:plasma membrane"/>
    <property type="evidence" value="ECO:0007669"/>
    <property type="project" value="TreeGrafter"/>
</dbReference>
<evidence type="ECO:0000313" key="4">
    <source>
        <dbReference type="Proteomes" id="UP000028006"/>
    </source>
</evidence>